<dbReference type="CDD" id="cd00093">
    <property type="entry name" value="HTH_XRE"/>
    <property type="match status" value="1"/>
</dbReference>
<dbReference type="Gene3D" id="1.10.260.40">
    <property type="entry name" value="lambda repressor-like DNA-binding domains"/>
    <property type="match status" value="1"/>
</dbReference>
<organism evidence="1 2">
    <name type="scientific">Porphyromonas levii</name>
    <dbReference type="NCBI Taxonomy" id="28114"/>
    <lineage>
        <taxon>Bacteria</taxon>
        <taxon>Pseudomonadati</taxon>
        <taxon>Bacteroidota</taxon>
        <taxon>Bacteroidia</taxon>
        <taxon>Bacteroidales</taxon>
        <taxon>Porphyromonadaceae</taxon>
        <taxon>Porphyromonas</taxon>
    </lineage>
</organism>
<dbReference type="Pfam" id="PF01381">
    <property type="entry name" value="HTH_3"/>
    <property type="match status" value="1"/>
</dbReference>
<dbReference type="InterPro" id="IPR010982">
    <property type="entry name" value="Lambda_DNA-bd_dom_sf"/>
</dbReference>
<keyword evidence="2" id="KW-1185">Reference proteome</keyword>
<dbReference type="InterPro" id="IPR001387">
    <property type="entry name" value="Cro/C1-type_HTH"/>
</dbReference>
<reference evidence="1 2" key="1">
    <citation type="submission" date="2019-03" db="EMBL/GenBank/DDBJ databases">
        <title>Porphyromonas levii Isolated from the Uterus of Dairy Cows.</title>
        <authorList>
            <person name="Francis A.M."/>
        </authorList>
    </citation>
    <scope>NUCLEOTIDE SEQUENCE [LARGE SCALE GENOMIC DNA]</scope>
    <source>
        <strain evidence="1 2">AF5678</strain>
    </source>
</reference>
<dbReference type="SUPFAM" id="SSF47413">
    <property type="entry name" value="lambda repressor-like DNA-binding domains"/>
    <property type="match status" value="1"/>
</dbReference>
<name>A0A4Y8WPA8_9PORP</name>
<comment type="caution">
    <text evidence="1">The sequence shown here is derived from an EMBL/GenBank/DDBJ whole genome shotgun (WGS) entry which is preliminary data.</text>
</comment>
<dbReference type="GeneID" id="66796569"/>
<sequence length="104" mass="11923">MYIFEPISASDIQKSLSADCRARRLEKNMSQKRLSQISGVPLATLQRFEHTGEISLSSFLKIGRALGYAQELLEVMSKPKYESLDDMVRINKNKERQRGTDEKD</sequence>
<evidence type="ECO:0000313" key="1">
    <source>
        <dbReference type="EMBL" id="TFH94757.1"/>
    </source>
</evidence>
<evidence type="ECO:0000313" key="2">
    <source>
        <dbReference type="Proteomes" id="UP000297225"/>
    </source>
</evidence>
<dbReference type="EMBL" id="SPNC01000088">
    <property type="protein sequence ID" value="TFH94757.1"/>
    <property type="molecule type" value="Genomic_DNA"/>
</dbReference>
<protein>
    <submittedName>
        <fullName evidence="1">XRE family transcriptional regulator</fullName>
    </submittedName>
</protein>
<dbReference type="OrthoDB" id="1072069at2"/>
<dbReference type="PROSITE" id="PS50943">
    <property type="entry name" value="HTH_CROC1"/>
    <property type="match status" value="1"/>
</dbReference>
<proteinExistence type="predicted"/>
<gene>
    <name evidence="1" type="ORF">E4P47_06195</name>
</gene>
<dbReference type="Proteomes" id="UP000297225">
    <property type="component" value="Unassembled WGS sequence"/>
</dbReference>
<dbReference type="RefSeq" id="WP_018357516.1">
    <property type="nucleotide sequence ID" value="NZ_CP197400.1"/>
</dbReference>
<accession>A0A4Y8WPA8</accession>
<dbReference type="STRING" id="1122973.GCA_000379925_00239"/>
<dbReference type="AlphaFoldDB" id="A0A4Y8WPA8"/>
<dbReference type="GO" id="GO:0003677">
    <property type="term" value="F:DNA binding"/>
    <property type="evidence" value="ECO:0007669"/>
    <property type="project" value="InterPro"/>
</dbReference>